<sequence length="160" mass="17507">MKTIKKTLLSLSLACATLAANAESPVAITQENLVGIWACEASVAMEQGKMHYISTEKYLKDGRSKSEGSMKLSFGNLNIPDLEYTITGAGTWKLDGSKLTETVTELDIKNLTDPQFDQFINLKDMIPMNVPETSLITKLTQSTIAIKAGDSEEVLECKRS</sequence>
<gene>
    <name evidence="2" type="ORF">GZ78_01505</name>
</gene>
<accession>A0A081NK17</accession>
<feature type="signal peptide" evidence="1">
    <location>
        <begin position="1"/>
        <end position="22"/>
    </location>
</feature>
<dbReference type="AlphaFoldDB" id="A0A081NK17"/>
<feature type="chain" id="PRO_5001760888" description="Lipocalin-like domain-containing protein" evidence="1">
    <location>
        <begin position="23"/>
        <end position="160"/>
    </location>
</feature>
<dbReference type="OrthoDB" id="5868389at2"/>
<evidence type="ECO:0000256" key="1">
    <source>
        <dbReference type="SAM" id="SignalP"/>
    </source>
</evidence>
<dbReference type="Proteomes" id="UP000028073">
    <property type="component" value="Unassembled WGS sequence"/>
</dbReference>
<evidence type="ECO:0000313" key="3">
    <source>
        <dbReference type="Proteomes" id="UP000028073"/>
    </source>
</evidence>
<proteinExistence type="predicted"/>
<name>A0A081NK17_9GAMM</name>
<keyword evidence="1" id="KW-0732">Signal</keyword>
<reference evidence="2 3" key="1">
    <citation type="submission" date="2014-06" db="EMBL/GenBank/DDBJ databases">
        <title>Whole Genome Sequences of Three Symbiotic Endozoicomonas Bacteria.</title>
        <authorList>
            <person name="Neave M.J."/>
            <person name="Apprill A."/>
            <person name="Voolstra C.R."/>
        </authorList>
    </citation>
    <scope>NUCLEOTIDE SEQUENCE [LARGE SCALE GENOMIC DNA]</scope>
    <source>
        <strain evidence="2 3">DSM 25634</strain>
    </source>
</reference>
<dbReference type="EMBL" id="JOKH01000001">
    <property type="protein sequence ID" value="KEQ18790.1"/>
    <property type="molecule type" value="Genomic_DNA"/>
</dbReference>
<protein>
    <recommendedName>
        <fullName evidence="4">Lipocalin-like domain-containing protein</fullName>
    </recommendedName>
</protein>
<keyword evidence="3" id="KW-1185">Reference proteome</keyword>
<dbReference type="STRING" id="1137799.GZ78_01505"/>
<evidence type="ECO:0000313" key="2">
    <source>
        <dbReference type="EMBL" id="KEQ18790.1"/>
    </source>
</evidence>
<organism evidence="2 3">
    <name type="scientific">Endozoicomonas numazuensis</name>
    <dbReference type="NCBI Taxonomy" id="1137799"/>
    <lineage>
        <taxon>Bacteria</taxon>
        <taxon>Pseudomonadati</taxon>
        <taxon>Pseudomonadota</taxon>
        <taxon>Gammaproteobacteria</taxon>
        <taxon>Oceanospirillales</taxon>
        <taxon>Endozoicomonadaceae</taxon>
        <taxon>Endozoicomonas</taxon>
    </lineage>
</organism>
<evidence type="ECO:0008006" key="4">
    <source>
        <dbReference type="Google" id="ProtNLM"/>
    </source>
</evidence>
<dbReference type="RefSeq" id="WP_034832160.1">
    <property type="nucleotide sequence ID" value="NZ_JOKH01000001.1"/>
</dbReference>
<comment type="caution">
    <text evidence="2">The sequence shown here is derived from an EMBL/GenBank/DDBJ whole genome shotgun (WGS) entry which is preliminary data.</text>
</comment>